<protein>
    <submittedName>
        <fullName evidence="2">Uncharacterized protein</fullName>
    </submittedName>
</protein>
<dbReference type="EMBL" id="LGRX02013947">
    <property type="protein sequence ID" value="KAK3265392.1"/>
    <property type="molecule type" value="Genomic_DNA"/>
</dbReference>
<organism evidence="2 3">
    <name type="scientific">Cymbomonas tetramitiformis</name>
    <dbReference type="NCBI Taxonomy" id="36881"/>
    <lineage>
        <taxon>Eukaryota</taxon>
        <taxon>Viridiplantae</taxon>
        <taxon>Chlorophyta</taxon>
        <taxon>Pyramimonadophyceae</taxon>
        <taxon>Pyramimonadales</taxon>
        <taxon>Pyramimonadaceae</taxon>
        <taxon>Cymbomonas</taxon>
    </lineage>
</organism>
<sequence length="160" mass="18069">MDSLKLVQMMKVGLRRTKEKLKALNWNPKVYHQYDNAGPRQGKKKEHIMKVDAVFKSARENESEEDLSSEEEEADIEDAPVRHVANGKQRRSIGWQDKETARSEPSLLPLPTHTHNKSKNNSCKKSAAASSSTRQIASTACPRKNRAPTNAKIGKLCRVY</sequence>
<dbReference type="AlphaFoldDB" id="A0AAE0FTF8"/>
<feature type="compositionally biased region" description="Acidic residues" evidence="1">
    <location>
        <begin position="62"/>
        <end position="78"/>
    </location>
</feature>
<feature type="region of interest" description="Disordered" evidence="1">
    <location>
        <begin position="56"/>
        <end position="148"/>
    </location>
</feature>
<proteinExistence type="predicted"/>
<comment type="caution">
    <text evidence="2">The sequence shown here is derived from an EMBL/GenBank/DDBJ whole genome shotgun (WGS) entry which is preliminary data.</text>
</comment>
<keyword evidence="3" id="KW-1185">Reference proteome</keyword>
<name>A0AAE0FTF8_9CHLO</name>
<dbReference type="Proteomes" id="UP001190700">
    <property type="component" value="Unassembled WGS sequence"/>
</dbReference>
<accession>A0AAE0FTF8</accession>
<evidence type="ECO:0000313" key="2">
    <source>
        <dbReference type="EMBL" id="KAK3265392.1"/>
    </source>
</evidence>
<feature type="compositionally biased region" description="Low complexity" evidence="1">
    <location>
        <begin position="119"/>
        <end position="132"/>
    </location>
</feature>
<reference evidence="2 3" key="1">
    <citation type="journal article" date="2015" name="Genome Biol. Evol.">
        <title>Comparative Genomics of a Bacterivorous Green Alga Reveals Evolutionary Causalities and Consequences of Phago-Mixotrophic Mode of Nutrition.</title>
        <authorList>
            <person name="Burns J.A."/>
            <person name="Paasch A."/>
            <person name="Narechania A."/>
            <person name="Kim E."/>
        </authorList>
    </citation>
    <scope>NUCLEOTIDE SEQUENCE [LARGE SCALE GENOMIC DNA]</scope>
    <source>
        <strain evidence="2 3">PLY_AMNH</strain>
    </source>
</reference>
<evidence type="ECO:0000313" key="3">
    <source>
        <dbReference type="Proteomes" id="UP001190700"/>
    </source>
</evidence>
<evidence type="ECO:0000256" key="1">
    <source>
        <dbReference type="SAM" id="MobiDB-lite"/>
    </source>
</evidence>
<gene>
    <name evidence="2" type="ORF">CYMTET_25920</name>
</gene>